<reference evidence="1 2" key="1">
    <citation type="journal article" date="2019" name="Int. J. Syst. Evol. Microbiol.">
        <title>Capsulimonas corticalis gen. nov., sp. nov., an aerobic capsulated bacterium, of a novel bacterial order, Capsulimonadales ord. nov., of the class Armatimonadia of the phylum Armatimonadetes.</title>
        <authorList>
            <person name="Li J."/>
            <person name="Kudo C."/>
            <person name="Tonouchi A."/>
        </authorList>
    </citation>
    <scope>NUCLEOTIDE SEQUENCE [LARGE SCALE GENOMIC DNA]</scope>
    <source>
        <strain evidence="1 2">AX-7</strain>
    </source>
</reference>
<organism evidence="1 2">
    <name type="scientific">Capsulimonas corticalis</name>
    <dbReference type="NCBI Taxonomy" id="2219043"/>
    <lineage>
        <taxon>Bacteria</taxon>
        <taxon>Bacillati</taxon>
        <taxon>Armatimonadota</taxon>
        <taxon>Armatimonadia</taxon>
        <taxon>Capsulimonadales</taxon>
        <taxon>Capsulimonadaceae</taxon>
        <taxon>Capsulimonas</taxon>
    </lineage>
</organism>
<protein>
    <submittedName>
        <fullName evidence="1">Uncharacterized protein</fullName>
    </submittedName>
</protein>
<gene>
    <name evidence="1" type="ORF">CCAX7_60590</name>
</gene>
<accession>A0A402CW32</accession>
<dbReference type="Proteomes" id="UP000287394">
    <property type="component" value="Chromosome"/>
</dbReference>
<name>A0A402CW32_9BACT</name>
<keyword evidence="2" id="KW-1185">Reference proteome</keyword>
<evidence type="ECO:0000313" key="2">
    <source>
        <dbReference type="Proteomes" id="UP000287394"/>
    </source>
</evidence>
<dbReference type="EMBL" id="AP025739">
    <property type="protein sequence ID" value="BDI34008.1"/>
    <property type="molecule type" value="Genomic_DNA"/>
</dbReference>
<dbReference type="AlphaFoldDB" id="A0A402CW32"/>
<sequence>MLSVTLDSVLNHHFQVVIPVTVGKPFKTVSDNGDVTNTISGTISASVNGKYPAPLYVNEKASRGGNVGGVSNYLLELDKAQSGGPVASFVYLRTVKLTRMAE</sequence>
<proteinExistence type="predicted"/>
<dbReference type="KEGG" id="ccot:CCAX7_60590"/>
<evidence type="ECO:0000313" key="1">
    <source>
        <dbReference type="EMBL" id="BDI34008.1"/>
    </source>
</evidence>